<organism evidence="2 3">
    <name type="scientific">Halomarina halobia</name>
    <dbReference type="NCBI Taxonomy" id="3033386"/>
    <lineage>
        <taxon>Archaea</taxon>
        <taxon>Methanobacteriati</taxon>
        <taxon>Methanobacteriota</taxon>
        <taxon>Stenosarchaea group</taxon>
        <taxon>Halobacteria</taxon>
        <taxon>Halobacteriales</taxon>
        <taxon>Natronomonadaceae</taxon>
        <taxon>Halomarina</taxon>
    </lineage>
</organism>
<dbReference type="PROSITE" id="PS51733">
    <property type="entry name" value="BPL_LPL_CATALYTIC"/>
    <property type="match status" value="1"/>
</dbReference>
<accession>A0ABD6A9T7</accession>
<comment type="caution">
    <text evidence="2">The sequence shown here is derived from an EMBL/GenBank/DDBJ whole genome shotgun (WGS) entry which is preliminary data.</text>
</comment>
<sequence length="226" mass="23939">MRVLRGRAATVETDRTVTRTLCADAAETGERAVRAWTPHRQVAFGRRDAGAPGYERARAAAEERRFEAHVRPVGGRAVAYTGTTVAFARVEPIEDLREGLAARYDAMTRDVKRALATLGVDAAEGEPPDSFCPGAHSLRAGGKVVGIAQRVRRGAALTAGICVTDDRAAVADVLDPVYDALGVPFDPESVGSVVRAAGRPVEPTEVVEALEAALVGDAATRVERVR</sequence>
<gene>
    <name evidence="2" type="ORF">ACFQPE_11085</name>
</gene>
<keyword evidence="3" id="KW-1185">Reference proteome</keyword>
<evidence type="ECO:0000313" key="3">
    <source>
        <dbReference type="Proteomes" id="UP001596547"/>
    </source>
</evidence>
<dbReference type="EMBL" id="JBHTBF010000002">
    <property type="protein sequence ID" value="MFC7317326.1"/>
    <property type="molecule type" value="Genomic_DNA"/>
</dbReference>
<keyword evidence="2" id="KW-0436">Ligase</keyword>
<dbReference type="RefSeq" id="WP_276305739.1">
    <property type="nucleotide sequence ID" value="NZ_CP119992.1"/>
</dbReference>
<dbReference type="Gene3D" id="3.30.930.10">
    <property type="entry name" value="Bira Bifunctional Protein, Domain 2"/>
    <property type="match status" value="1"/>
</dbReference>
<dbReference type="InterPro" id="IPR045864">
    <property type="entry name" value="aa-tRNA-synth_II/BPL/LPL"/>
</dbReference>
<dbReference type="GO" id="GO:0016874">
    <property type="term" value="F:ligase activity"/>
    <property type="evidence" value="ECO:0007669"/>
    <property type="project" value="UniProtKB-KW"/>
</dbReference>
<proteinExistence type="predicted"/>
<name>A0ABD6A9T7_9EURY</name>
<dbReference type="Proteomes" id="UP001596547">
    <property type="component" value="Unassembled WGS sequence"/>
</dbReference>
<dbReference type="GeneID" id="79316006"/>
<dbReference type="SUPFAM" id="SSF55681">
    <property type="entry name" value="Class II aaRS and biotin synthetases"/>
    <property type="match status" value="1"/>
</dbReference>
<reference evidence="2 3" key="1">
    <citation type="journal article" date="2019" name="Int. J. Syst. Evol. Microbiol.">
        <title>The Global Catalogue of Microorganisms (GCM) 10K type strain sequencing project: providing services to taxonomists for standard genome sequencing and annotation.</title>
        <authorList>
            <consortium name="The Broad Institute Genomics Platform"/>
            <consortium name="The Broad Institute Genome Sequencing Center for Infectious Disease"/>
            <person name="Wu L."/>
            <person name="Ma J."/>
        </authorList>
    </citation>
    <scope>NUCLEOTIDE SEQUENCE [LARGE SCALE GENOMIC DNA]</scope>
    <source>
        <strain evidence="2 3">PSR21</strain>
    </source>
</reference>
<evidence type="ECO:0000313" key="2">
    <source>
        <dbReference type="EMBL" id="MFC7317326.1"/>
    </source>
</evidence>
<feature type="domain" description="BPL/LPL catalytic" evidence="1">
    <location>
        <begin position="27"/>
        <end position="222"/>
    </location>
</feature>
<dbReference type="AlphaFoldDB" id="A0ABD6A9T7"/>
<evidence type="ECO:0000259" key="1">
    <source>
        <dbReference type="PROSITE" id="PS51733"/>
    </source>
</evidence>
<protein>
    <submittedName>
        <fullName evidence="2">Lipoate--protein ligase family protein</fullName>
    </submittedName>
</protein>
<dbReference type="InterPro" id="IPR004143">
    <property type="entry name" value="BPL_LPL_catalytic"/>
</dbReference>
<dbReference type="Pfam" id="PF21948">
    <property type="entry name" value="LplA-B_cat"/>
    <property type="match status" value="1"/>
</dbReference>